<keyword evidence="1" id="KW-0547">Nucleotide-binding</keyword>
<dbReference type="EMBL" id="JANBUN010001569">
    <property type="protein sequence ID" value="KAJ2797569.1"/>
    <property type="molecule type" value="Genomic_DNA"/>
</dbReference>
<keyword evidence="2" id="KW-1185">Reference proteome</keyword>
<sequence length="235" mass="26117">MVAAVNTDLFVGAFLDRLQNALFRRVHGFRRRQLALLMRVAVLYGRHQRTVQRSIVALVCFGLAERVHRVVRLATSERAAADDGDSARRRAQLDRRFFGNMRRLVAIVIPGVASREAGMVAAHTVLLVFRTFLSVAVAALDGQIVSALVRLRGREFVAGIGKWMAMAVPATVTNSLLTYVQTMLAVRFRQNLTEHVHAQYLANNTYYAVGNLDDRIRNADQLVAADIARFATSLA</sequence>
<name>A0ACC1KZM3_9FUNG</name>
<evidence type="ECO:0000313" key="2">
    <source>
        <dbReference type="Proteomes" id="UP001140087"/>
    </source>
</evidence>
<reference evidence="1" key="1">
    <citation type="submission" date="2022-07" db="EMBL/GenBank/DDBJ databases">
        <title>Phylogenomic reconstructions and comparative analyses of Kickxellomycotina fungi.</title>
        <authorList>
            <person name="Reynolds N.K."/>
            <person name="Stajich J.E."/>
            <person name="Barry K."/>
            <person name="Grigoriev I.V."/>
            <person name="Crous P."/>
            <person name="Smith M.E."/>
        </authorList>
    </citation>
    <scope>NUCLEOTIDE SEQUENCE</scope>
    <source>
        <strain evidence="1">BCRC 34780</strain>
    </source>
</reference>
<proteinExistence type="predicted"/>
<organism evidence="1 2">
    <name type="scientific">Coemansia helicoidea</name>
    <dbReference type="NCBI Taxonomy" id="1286919"/>
    <lineage>
        <taxon>Eukaryota</taxon>
        <taxon>Fungi</taxon>
        <taxon>Fungi incertae sedis</taxon>
        <taxon>Zoopagomycota</taxon>
        <taxon>Kickxellomycotina</taxon>
        <taxon>Kickxellomycetes</taxon>
        <taxon>Kickxellales</taxon>
        <taxon>Kickxellaceae</taxon>
        <taxon>Coemansia</taxon>
    </lineage>
</organism>
<accession>A0ACC1KZM3</accession>
<evidence type="ECO:0000313" key="1">
    <source>
        <dbReference type="EMBL" id="KAJ2797569.1"/>
    </source>
</evidence>
<keyword evidence="1" id="KW-0067">ATP-binding</keyword>
<gene>
    <name evidence="1" type="primary">PXA2_3</name>
    <name evidence="1" type="ORF">H4R21_004269</name>
</gene>
<comment type="caution">
    <text evidence="1">The sequence shown here is derived from an EMBL/GenBank/DDBJ whole genome shotgun (WGS) entry which is preliminary data.</text>
</comment>
<protein>
    <submittedName>
        <fullName evidence="1">ATP-binding cassette long-chain fatty acid transporter pxa2</fullName>
    </submittedName>
</protein>
<dbReference type="Proteomes" id="UP001140087">
    <property type="component" value="Unassembled WGS sequence"/>
</dbReference>